<comment type="caution">
    <text evidence="2">The sequence shown here is derived from an EMBL/GenBank/DDBJ whole genome shotgun (WGS) entry which is preliminary data.</text>
</comment>
<gene>
    <name evidence="2" type="ORF">PVK06_028282</name>
</gene>
<feature type="region of interest" description="Disordered" evidence="1">
    <location>
        <begin position="28"/>
        <end position="75"/>
    </location>
</feature>
<evidence type="ECO:0000256" key="1">
    <source>
        <dbReference type="SAM" id="MobiDB-lite"/>
    </source>
</evidence>
<organism evidence="2 3">
    <name type="scientific">Gossypium arboreum</name>
    <name type="common">Tree cotton</name>
    <name type="synonym">Gossypium nanking</name>
    <dbReference type="NCBI Taxonomy" id="29729"/>
    <lineage>
        <taxon>Eukaryota</taxon>
        <taxon>Viridiplantae</taxon>
        <taxon>Streptophyta</taxon>
        <taxon>Embryophyta</taxon>
        <taxon>Tracheophyta</taxon>
        <taxon>Spermatophyta</taxon>
        <taxon>Magnoliopsida</taxon>
        <taxon>eudicotyledons</taxon>
        <taxon>Gunneridae</taxon>
        <taxon>Pentapetalae</taxon>
        <taxon>rosids</taxon>
        <taxon>malvids</taxon>
        <taxon>Malvales</taxon>
        <taxon>Malvaceae</taxon>
        <taxon>Malvoideae</taxon>
        <taxon>Gossypium</taxon>
    </lineage>
</organism>
<sequence>MRVSSIKYRFCASVDPVAYDSFDIKDDCRLGNKSDVDPPRKSSPDGVEVALFSEPEHVPTKPKDGEGGLDKEEEDSRFMTYLPSVHMHNVDLSTDNALEFPDLPHRRYDHTGSPLDLGELKVGKEFSSKDSFLGALK</sequence>
<feature type="compositionally biased region" description="Basic and acidic residues" evidence="1">
    <location>
        <begin position="54"/>
        <end position="75"/>
    </location>
</feature>
<proteinExistence type="predicted"/>
<dbReference type="Proteomes" id="UP001358586">
    <property type="component" value="Chromosome 8"/>
</dbReference>
<evidence type="ECO:0000313" key="3">
    <source>
        <dbReference type="Proteomes" id="UP001358586"/>
    </source>
</evidence>
<name>A0ABR0P2J4_GOSAR</name>
<keyword evidence="3" id="KW-1185">Reference proteome</keyword>
<dbReference type="EMBL" id="JARKNE010000008">
    <property type="protein sequence ID" value="KAK5812840.1"/>
    <property type="molecule type" value="Genomic_DNA"/>
</dbReference>
<accession>A0ABR0P2J4</accession>
<protein>
    <submittedName>
        <fullName evidence="2">Uncharacterized protein</fullName>
    </submittedName>
</protein>
<reference evidence="2 3" key="1">
    <citation type="submission" date="2023-03" db="EMBL/GenBank/DDBJ databases">
        <title>WGS of Gossypium arboreum.</title>
        <authorList>
            <person name="Yu D."/>
        </authorList>
    </citation>
    <scope>NUCLEOTIDE SEQUENCE [LARGE SCALE GENOMIC DNA]</scope>
    <source>
        <tissue evidence="2">Leaf</tissue>
    </source>
</reference>
<feature type="compositionally biased region" description="Basic and acidic residues" evidence="1">
    <location>
        <begin position="28"/>
        <end position="43"/>
    </location>
</feature>
<evidence type="ECO:0000313" key="2">
    <source>
        <dbReference type="EMBL" id="KAK5812840.1"/>
    </source>
</evidence>